<feature type="non-terminal residue" evidence="3">
    <location>
        <position position="1"/>
    </location>
</feature>
<feature type="domain" description="Dynein heavy chain ATP-binding dynein motor region" evidence="2">
    <location>
        <begin position="120"/>
        <end position="306"/>
    </location>
</feature>
<evidence type="ECO:0000259" key="2">
    <source>
        <dbReference type="Pfam" id="PF12781"/>
    </source>
</evidence>
<gene>
    <name evidence="3" type="ORF">PMAYCL1PPCAC_03524</name>
</gene>
<dbReference type="Proteomes" id="UP001328107">
    <property type="component" value="Unassembled WGS sequence"/>
</dbReference>
<dbReference type="PANTHER" id="PTHR46454:SF17">
    <property type="entry name" value="DYNEIN HEAVY CHAIN LINKER DOMAIN-CONTAINING PROTEIN"/>
    <property type="match status" value="1"/>
</dbReference>
<dbReference type="InterPro" id="IPR035706">
    <property type="entry name" value="AAA_9"/>
</dbReference>
<dbReference type="Pfam" id="PF12781">
    <property type="entry name" value="AAA_9"/>
    <property type="match status" value="1"/>
</dbReference>
<keyword evidence="4" id="KW-1185">Reference proteome</keyword>
<dbReference type="PANTHER" id="PTHR46454">
    <property type="entry name" value="DYNEIN AXONEMAL HEAVY CHAIN 7-RELATED"/>
    <property type="match status" value="1"/>
</dbReference>
<sequence>RAELLVKQHMKQLEVKRKALQKVTEKLQSLSDQYSQMSCEIRMERAERLVTALGGEKMKWSTKMDTIRREAEEVPWLALAHSAAMEFLTLQPQPVREKVMSHIGEGLLPASRSFLFLDGIDDVSVLKNATKTAFLIDFQGETIALCESSLGKGSFDKVDVEVGGEAIWEAIRSSAAAGKPLLITNVDYSDVGMHELFHLKPKQIDSGNVFFINDVECPVKTGFRLVISGEGPVEGTLIASLSEIGVVFYLAMSAEALEQRTKDVILSRNCADLVDRSTELENRIADCTRQLAGLEEAMLDLLARSQVSAQLSKIEADLAPVFYWAAQAVRTTRALSHLSSWYNFSPSYVISILDVELVEMEEGREHFPVDEMRRKISHLLWAELCPSLRYDHRIIFHKALHESLSPRHPLFVLLPSESAGFPDWIPDCNPKGKVLHTVVDRNLASLVTANLSEPVWILATSSALNEYLHVLMKITDEVRATETINPGFRLIVLVAFNQPLRRWLDHSRTFYVERPKSFSSFIKSIVSTPPFAYFLNTITLPQEAQLVLLIGLHFCVCGRAKLGLAGFTGSYRFTEYHAAAMMRMYKETIMGSKEVPSVSRLRITVVHPVYSQEMEYESDRVVIDTLFDWIFVGLNKQDDAVLANYITRDSLNKHDIYKHSFGDGLELTGLSPLILKRIEEEKERNMVSNLHLIAESGDPLSMPPSARATPKPPVEIELPLSGRSSRSLMAVSPTFRSGVSSTGRRLHLQQQRGPQGRGVVDCRAIRATKPCILNYLLNELESCRDGEEERARYISSLISLVDNAPSPAPARPRRLCLDASRLRHPAAILATLRAMVADQTKCALAEVRSCGLSIFTIL</sequence>
<reference evidence="4" key="1">
    <citation type="submission" date="2022-10" db="EMBL/GenBank/DDBJ databases">
        <title>Genome assembly of Pristionchus species.</title>
        <authorList>
            <person name="Yoshida K."/>
            <person name="Sommer R.J."/>
        </authorList>
    </citation>
    <scope>NUCLEOTIDE SEQUENCE [LARGE SCALE GENOMIC DNA]</scope>
    <source>
        <strain evidence="4">RS5460</strain>
    </source>
</reference>
<organism evidence="3 4">
    <name type="scientific">Pristionchus mayeri</name>
    <dbReference type="NCBI Taxonomy" id="1317129"/>
    <lineage>
        <taxon>Eukaryota</taxon>
        <taxon>Metazoa</taxon>
        <taxon>Ecdysozoa</taxon>
        <taxon>Nematoda</taxon>
        <taxon>Chromadorea</taxon>
        <taxon>Rhabditida</taxon>
        <taxon>Rhabditina</taxon>
        <taxon>Diplogasteromorpha</taxon>
        <taxon>Diplogasteroidea</taxon>
        <taxon>Neodiplogasteridae</taxon>
        <taxon>Pristionchus</taxon>
    </lineage>
</organism>
<accession>A0AAN4Z572</accession>
<evidence type="ECO:0000313" key="4">
    <source>
        <dbReference type="Proteomes" id="UP001328107"/>
    </source>
</evidence>
<name>A0AAN4Z572_9BILA</name>
<evidence type="ECO:0000256" key="1">
    <source>
        <dbReference type="SAM" id="Coils"/>
    </source>
</evidence>
<keyword evidence="1" id="KW-0175">Coiled coil</keyword>
<proteinExistence type="predicted"/>
<evidence type="ECO:0000313" key="3">
    <source>
        <dbReference type="EMBL" id="GMR33329.1"/>
    </source>
</evidence>
<feature type="coiled-coil region" evidence="1">
    <location>
        <begin position="270"/>
        <end position="304"/>
    </location>
</feature>
<feature type="coiled-coil region" evidence="1">
    <location>
        <begin position="6"/>
        <end position="47"/>
    </location>
</feature>
<dbReference type="AlphaFoldDB" id="A0AAN4Z572"/>
<comment type="caution">
    <text evidence="3">The sequence shown here is derived from an EMBL/GenBank/DDBJ whole genome shotgun (WGS) entry which is preliminary data.</text>
</comment>
<dbReference type="Gene3D" id="1.20.920.20">
    <property type="match status" value="1"/>
</dbReference>
<dbReference type="EMBL" id="BTRK01000001">
    <property type="protein sequence ID" value="GMR33329.1"/>
    <property type="molecule type" value="Genomic_DNA"/>
</dbReference>
<protein>
    <recommendedName>
        <fullName evidence="2">Dynein heavy chain ATP-binding dynein motor region domain-containing protein</fullName>
    </recommendedName>
</protein>